<gene>
    <name evidence="3" type="ORF">EDB92DRAFT_1816909</name>
</gene>
<dbReference type="EMBL" id="JAKELL010000031">
    <property type="protein sequence ID" value="KAH8990358.1"/>
    <property type="molecule type" value="Genomic_DNA"/>
</dbReference>
<evidence type="ECO:0000256" key="1">
    <source>
        <dbReference type="SAM" id="MobiDB-lite"/>
    </source>
</evidence>
<reference evidence="3" key="1">
    <citation type="submission" date="2022-01" db="EMBL/GenBank/DDBJ databases">
        <title>Comparative genomics reveals a dynamic genome evolution in the ectomycorrhizal milk-cap (Lactarius) mushrooms.</title>
        <authorList>
            <consortium name="DOE Joint Genome Institute"/>
            <person name="Lebreton A."/>
            <person name="Tang N."/>
            <person name="Kuo A."/>
            <person name="LaButti K."/>
            <person name="Drula E."/>
            <person name="Barry K."/>
            <person name="Clum A."/>
            <person name="Lipzen A."/>
            <person name="Mousain D."/>
            <person name="Ng V."/>
            <person name="Wang R."/>
            <person name="Wang X."/>
            <person name="Dai Y."/>
            <person name="Henrissat B."/>
            <person name="Grigoriev I.V."/>
            <person name="Guerin-Laguette A."/>
            <person name="Yu F."/>
            <person name="Martin F.M."/>
        </authorList>
    </citation>
    <scope>NUCLEOTIDE SEQUENCE</scope>
    <source>
        <strain evidence="3">QP</strain>
    </source>
</reference>
<accession>A0AAD4LGR3</accession>
<feature type="chain" id="PRO_5042066314" description="Secreted protein" evidence="2">
    <location>
        <begin position="25"/>
        <end position="131"/>
    </location>
</feature>
<evidence type="ECO:0000256" key="2">
    <source>
        <dbReference type="SAM" id="SignalP"/>
    </source>
</evidence>
<sequence length="131" mass="14442">MPFGGRLAYFAWPLGLLCLHLARLLPDFSQSTRSSPTTFARAARAPERCAASAPHWRAPASVASPARPSETVAPSGHPSLMVARRLPPGLLTLETIERCLVPTHTPSPPPTNENNARAELWYRKYESEWVE</sequence>
<dbReference type="Proteomes" id="UP001201163">
    <property type="component" value="Unassembled WGS sequence"/>
</dbReference>
<feature type="compositionally biased region" description="Low complexity" evidence="1">
    <location>
        <begin position="60"/>
        <end position="69"/>
    </location>
</feature>
<feature type="signal peptide" evidence="2">
    <location>
        <begin position="1"/>
        <end position="24"/>
    </location>
</feature>
<proteinExistence type="predicted"/>
<evidence type="ECO:0008006" key="5">
    <source>
        <dbReference type="Google" id="ProtNLM"/>
    </source>
</evidence>
<feature type="region of interest" description="Disordered" evidence="1">
    <location>
        <begin position="60"/>
        <end position="79"/>
    </location>
</feature>
<evidence type="ECO:0000313" key="3">
    <source>
        <dbReference type="EMBL" id="KAH8990358.1"/>
    </source>
</evidence>
<organism evidence="3 4">
    <name type="scientific">Lactarius akahatsu</name>
    <dbReference type="NCBI Taxonomy" id="416441"/>
    <lineage>
        <taxon>Eukaryota</taxon>
        <taxon>Fungi</taxon>
        <taxon>Dikarya</taxon>
        <taxon>Basidiomycota</taxon>
        <taxon>Agaricomycotina</taxon>
        <taxon>Agaricomycetes</taxon>
        <taxon>Russulales</taxon>
        <taxon>Russulaceae</taxon>
        <taxon>Lactarius</taxon>
    </lineage>
</organism>
<keyword evidence="4" id="KW-1185">Reference proteome</keyword>
<keyword evidence="2" id="KW-0732">Signal</keyword>
<protein>
    <recommendedName>
        <fullName evidence="5">Secreted protein</fullName>
    </recommendedName>
</protein>
<name>A0AAD4LGR3_9AGAM</name>
<comment type="caution">
    <text evidence="3">The sequence shown here is derived from an EMBL/GenBank/DDBJ whole genome shotgun (WGS) entry which is preliminary data.</text>
</comment>
<evidence type="ECO:0000313" key="4">
    <source>
        <dbReference type="Proteomes" id="UP001201163"/>
    </source>
</evidence>
<dbReference type="AlphaFoldDB" id="A0AAD4LGR3"/>